<evidence type="ECO:0000313" key="4">
    <source>
        <dbReference type="Proteomes" id="UP000322634"/>
    </source>
</evidence>
<evidence type="ECO:0000256" key="2">
    <source>
        <dbReference type="SAM" id="SignalP"/>
    </source>
</evidence>
<reference evidence="3 4" key="1">
    <citation type="submission" date="2019-08" db="EMBL/GenBank/DDBJ databases">
        <title>Actinomadura sp. nov. CYP1-5 isolated from mountain soil.</title>
        <authorList>
            <person name="Songsumanus A."/>
            <person name="Kuncharoen N."/>
            <person name="Kudo T."/>
            <person name="Yuki M."/>
            <person name="Igarashi Y."/>
            <person name="Tanasupawat S."/>
        </authorList>
    </citation>
    <scope>NUCLEOTIDE SEQUENCE [LARGE SCALE GENOMIC DNA]</scope>
    <source>
        <strain evidence="3 4">GKU157</strain>
    </source>
</reference>
<dbReference type="EMBL" id="VSFF01000006">
    <property type="protein sequence ID" value="TYC14464.1"/>
    <property type="molecule type" value="Genomic_DNA"/>
</dbReference>
<feature type="signal peptide" evidence="2">
    <location>
        <begin position="1"/>
        <end position="32"/>
    </location>
</feature>
<protein>
    <recommendedName>
        <fullName evidence="5">Peptidase inhibitor family I36 protein</fullName>
    </recommendedName>
</protein>
<proteinExistence type="predicted"/>
<feature type="compositionally biased region" description="Basic and acidic residues" evidence="1">
    <location>
        <begin position="164"/>
        <end position="173"/>
    </location>
</feature>
<sequence length="476" mass="49617">MRQGPPVSFLRAGAVSGALLVAAAMTGSPARARDAVPCRDQEGFWCLYGKPDLQDGGGLIGTNNGDTDLKMDGDWTFFNDRTRSVSNRSGSYLGLYDDIDFKGLMACLPPSSTLNGIGAGVSSLRIHPTSSAACGKPASAGRPKPKPKKTRPVEAPSAQNTDIPADRPKKSEEPVDPSPSLALPSLDAMPKLPKAPPVNASADEPADGSGGVPWGVVGAVGGTVATLLALGAGGWAWGRRRTTAVPAPRTSTDPGAAGRVHSALLLLAVDCEQAGRDVPKVRAVTIDDTEVTLHLAGADEAAPQPWRVAPGGRRWRLLVSDIDELTDDVQPDAPYPLLAGLRPGMWVNLAAYPGPIALVGGRKAARRAALGMARRLRDDPWHWTVRVRTVGFPPEASIEPEAGAELGRVVFIDDGMEVPGKIPPGSAVVSVGRPERAGTIWPVRRDGTVVPPADLLAKDAEPPDAEAPGPAPAGRR</sequence>
<evidence type="ECO:0008006" key="5">
    <source>
        <dbReference type="Google" id="ProtNLM"/>
    </source>
</evidence>
<dbReference type="OrthoDB" id="3450116at2"/>
<evidence type="ECO:0000256" key="1">
    <source>
        <dbReference type="SAM" id="MobiDB-lite"/>
    </source>
</evidence>
<keyword evidence="4" id="KW-1185">Reference proteome</keyword>
<gene>
    <name evidence="3" type="ORF">FXF65_16570</name>
</gene>
<feature type="region of interest" description="Disordered" evidence="1">
    <location>
        <begin position="454"/>
        <end position="476"/>
    </location>
</feature>
<name>A0A5D0U8Z3_9ACTN</name>
<evidence type="ECO:0000313" key="3">
    <source>
        <dbReference type="EMBL" id="TYC14464.1"/>
    </source>
</evidence>
<feature type="chain" id="PRO_5022931197" description="Peptidase inhibitor family I36 protein" evidence="2">
    <location>
        <begin position="33"/>
        <end position="476"/>
    </location>
</feature>
<feature type="region of interest" description="Disordered" evidence="1">
    <location>
        <begin position="128"/>
        <end position="209"/>
    </location>
</feature>
<dbReference type="Gene3D" id="2.60.20.10">
    <property type="entry name" value="Crystallins"/>
    <property type="match status" value="1"/>
</dbReference>
<organism evidence="3 4">
    <name type="scientific">Actinomadura syzygii</name>
    <dbReference type="NCBI Taxonomy" id="1427538"/>
    <lineage>
        <taxon>Bacteria</taxon>
        <taxon>Bacillati</taxon>
        <taxon>Actinomycetota</taxon>
        <taxon>Actinomycetes</taxon>
        <taxon>Streptosporangiales</taxon>
        <taxon>Thermomonosporaceae</taxon>
        <taxon>Actinomadura</taxon>
    </lineage>
</organism>
<comment type="caution">
    <text evidence="3">The sequence shown here is derived from an EMBL/GenBank/DDBJ whole genome shotgun (WGS) entry which is preliminary data.</text>
</comment>
<dbReference type="Proteomes" id="UP000322634">
    <property type="component" value="Unassembled WGS sequence"/>
</dbReference>
<dbReference type="Pfam" id="PF03995">
    <property type="entry name" value="Inhibitor_I36"/>
    <property type="match status" value="1"/>
</dbReference>
<keyword evidence="2" id="KW-0732">Signal</keyword>
<dbReference type="AlphaFoldDB" id="A0A5D0U8Z3"/>
<accession>A0A5D0U8Z3</accession>